<keyword evidence="1" id="KW-0732">Signal</keyword>
<protein>
    <recommendedName>
        <fullName evidence="2">RNase T2-like C-terminal domain-containing protein</fullName>
    </recommendedName>
</protein>
<feature type="signal peptide" evidence="1">
    <location>
        <begin position="1"/>
        <end position="20"/>
    </location>
</feature>
<evidence type="ECO:0000256" key="1">
    <source>
        <dbReference type="SAM" id="SignalP"/>
    </source>
</evidence>
<dbReference type="Proteomes" id="UP001583172">
    <property type="component" value="Unassembled WGS sequence"/>
</dbReference>
<organism evidence="3 4">
    <name type="scientific">Humicola insolens</name>
    <name type="common">Soft-rot fungus</name>
    <dbReference type="NCBI Taxonomy" id="85995"/>
    <lineage>
        <taxon>Eukaryota</taxon>
        <taxon>Fungi</taxon>
        <taxon>Dikarya</taxon>
        <taxon>Ascomycota</taxon>
        <taxon>Pezizomycotina</taxon>
        <taxon>Sordariomycetes</taxon>
        <taxon>Sordariomycetidae</taxon>
        <taxon>Sordariales</taxon>
        <taxon>Chaetomiaceae</taxon>
        <taxon>Mycothermus</taxon>
    </lineage>
</organism>
<comment type="caution">
    <text evidence="3">The sequence shown here is derived from an EMBL/GenBank/DDBJ whole genome shotgun (WGS) entry which is preliminary data.</text>
</comment>
<feature type="chain" id="PRO_5047208230" description="RNase T2-like C-terminal domain-containing protein" evidence="1">
    <location>
        <begin position="21"/>
        <end position="159"/>
    </location>
</feature>
<reference evidence="3 4" key="1">
    <citation type="journal article" date="2024" name="Commun. Biol.">
        <title>Comparative genomic analysis of thermophilic fungi reveals convergent evolutionary adaptations and gene losses.</title>
        <authorList>
            <person name="Steindorff A.S."/>
            <person name="Aguilar-Pontes M.V."/>
            <person name="Robinson A.J."/>
            <person name="Andreopoulos B."/>
            <person name="LaButti K."/>
            <person name="Kuo A."/>
            <person name="Mondo S."/>
            <person name="Riley R."/>
            <person name="Otillar R."/>
            <person name="Haridas S."/>
            <person name="Lipzen A."/>
            <person name="Grimwood J."/>
            <person name="Schmutz J."/>
            <person name="Clum A."/>
            <person name="Reid I.D."/>
            <person name="Moisan M.C."/>
            <person name="Butler G."/>
            <person name="Nguyen T.T.M."/>
            <person name="Dewar K."/>
            <person name="Conant G."/>
            <person name="Drula E."/>
            <person name="Henrissat B."/>
            <person name="Hansel C."/>
            <person name="Singer S."/>
            <person name="Hutchinson M.I."/>
            <person name="de Vries R.P."/>
            <person name="Natvig D.O."/>
            <person name="Powell A.J."/>
            <person name="Tsang A."/>
            <person name="Grigoriev I.V."/>
        </authorList>
    </citation>
    <scope>NUCLEOTIDE SEQUENCE [LARGE SCALE GENOMIC DNA]</scope>
    <source>
        <strain evidence="3 4">CBS 620.91</strain>
    </source>
</reference>
<feature type="domain" description="RNase T2-like C-terminal" evidence="2">
    <location>
        <begin position="23"/>
        <end position="105"/>
    </location>
</feature>
<accession>A0ABR3VF63</accession>
<dbReference type="InterPro" id="IPR057328">
    <property type="entry name" value="RNaseT2L_C"/>
</dbReference>
<proteinExistence type="predicted"/>
<keyword evidence="4" id="KW-1185">Reference proteome</keyword>
<gene>
    <name evidence="3" type="ORF">VTJ49DRAFT_505</name>
</gene>
<dbReference type="Pfam" id="PF25488">
    <property type="entry name" value="RNaseT2L_C"/>
    <property type="match status" value="1"/>
</dbReference>
<evidence type="ECO:0000259" key="2">
    <source>
        <dbReference type="Pfam" id="PF25488"/>
    </source>
</evidence>
<evidence type="ECO:0000313" key="4">
    <source>
        <dbReference type="Proteomes" id="UP001583172"/>
    </source>
</evidence>
<name>A0ABR3VF63_HUMIN</name>
<dbReference type="EMBL" id="JAZGSY010000115">
    <property type="protein sequence ID" value="KAL1840379.1"/>
    <property type="molecule type" value="Genomic_DNA"/>
</dbReference>
<evidence type="ECO:0000313" key="3">
    <source>
        <dbReference type="EMBL" id="KAL1840379.1"/>
    </source>
</evidence>
<sequence>MRTQTITLSLLAALCSSVSALAFNGTGQLRTVYNRPPHDDLGCLTKDGKWTVDEPLCGVFTAVRTGNYNDYTLSAEGSGPCGIDHIYFTCGEGVTPRIFSTWGDNVPAPGLTVLRVGQYGVFATDAPDSPPPPGAEPLRIHFYSASEKGKYAWLGWKEL</sequence>